<accession>A0A7Y6EG21</accession>
<keyword evidence="2" id="KW-1185">Reference proteome</keyword>
<dbReference type="AlphaFoldDB" id="A0A7Y6EG21"/>
<reference evidence="1 2" key="1">
    <citation type="submission" date="2020-05" db="EMBL/GenBank/DDBJ databases">
        <title>Genome Sequencing of Type Strains.</title>
        <authorList>
            <person name="Lemaire J.F."/>
            <person name="Inderbitzin P."/>
            <person name="Gregorio O.A."/>
            <person name="Collins S.B."/>
            <person name="Wespe N."/>
            <person name="Knight-Connoni V."/>
        </authorList>
    </citation>
    <scope>NUCLEOTIDE SEQUENCE [LARGE SCALE GENOMIC DNA]</scope>
    <source>
        <strain evidence="1 2">DSM 100049</strain>
    </source>
</reference>
<protein>
    <submittedName>
        <fullName evidence="1">Uncharacterized protein</fullName>
    </submittedName>
</protein>
<dbReference type="RefSeq" id="WP_175310760.1">
    <property type="nucleotide sequence ID" value="NZ_CBCRYR010000030.1"/>
</dbReference>
<sequence>MMLGEDPTALAKRQDFNYQVLTFTTFWLTRLMPTLAKQGIVNPQALKVMHDTLQILENEDFLPVDKEKILLWRTTLARDAGLEQA</sequence>
<name>A0A7Y6EG21_9SPHN</name>
<dbReference type="EMBL" id="JABMCH010000050">
    <property type="protein sequence ID" value="NUU45980.1"/>
    <property type="molecule type" value="Genomic_DNA"/>
</dbReference>
<gene>
    <name evidence="1" type="ORF">HP438_03190</name>
</gene>
<proteinExistence type="predicted"/>
<evidence type="ECO:0000313" key="2">
    <source>
        <dbReference type="Proteomes" id="UP000536441"/>
    </source>
</evidence>
<comment type="caution">
    <text evidence="1">The sequence shown here is derived from an EMBL/GenBank/DDBJ whole genome shotgun (WGS) entry which is preliminary data.</text>
</comment>
<organism evidence="1 2">
    <name type="scientific">Sphingomonas zeae</name>
    <dbReference type="NCBI Taxonomy" id="1646122"/>
    <lineage>
        <taxon>Bacteria</taxon>
        <taxon>Pseudomonadati</taxon>
        <taxon>Pseudomonadota</taxon>
        <taxon>Alphaproteobacteria</taxon>
        <taxon>Sphingomonadales</taxon>
        <taxon>Sphingomonadaceae</taxon>
        <taxon>Sphingomonas</taxon>
    </lineage>
</organism>
<dbReference type="Proteomes" id="UP000536441">
    <property type="component" value="Unassembled WGS sequence"/>
</dbReference>
<evidence type="ECO:0000313" key="1">
    <source>
        <dbReference type="EMBL" id="NUU45980.1"/>
    </source>
</evidence>